<accession>A0A2H9T8E1</accession>
<protein>
    <submittedName>
        <fullName evidence="2">Uncharacterized protein</fullName>
    </submittedName>
</protein>
<evidence type="ECO:0000313" key="2">
    <source>
        <dbReference type="EMBL" id="PJE79428.1"/>
    </source>
</evidence>
<gene>
    <name evidence="2" type="ORF">CI610_01591</name>
</gene>
<reference evidence="2" key="1">
    <citation type="journal article" date="2017" name="Appl. Environ. Microbiol.">
        <title>Molecular characterization of an Endozoicomonas-like organism causing infection in king scallop Pecten maximus L.</title>
        <authorList>
            <person name="Cano I."/>
            <person name="van Aerle R."/>
            <person name="Ross S."/>
            <person name="Verner-Jeffreys D.W."/>
            <person name="Paley R.K."/>
            <person name="Rimmer G."/>
            <person name="Ryder D."/>
            <person name="Hooper P."/>
            <person name="Stone D."/>
            <person name="Feist S.W."/>
        </authorList>
    </citation>
    <scope>NUCLEOTIDE SEQUENCE</scope>
</reference>
<proteinExistence type="predicted"/>
<sequence length="59" mass="6542">MFMAGVTDDNTINEKMPAYPTVKGIKDQTSRWDVDRHGGQQEANGPCTHQQPIPCIVTL</sequence>
<dbReference type="AlphaFoldDB" id="A0A2H9T8E1"/>
<evidence type="ECO:0000256" key="1">
    <source>
        <dbReference type="SAM" id="MobiDB-lite"/>
    </source>
</evidence>
<organism evidence="2">
    <name type="scientific">invertebrate metagenome</name>
    <dbReference type="NCBI Taxonomy" id="1711999"/>
    <lineage>
        <taxon>unclassified sequences</taxon>
        <taxon>metagenomes</taxon>
        <taxon>organismal metagenomes</taxon>
    </lineage>
</organism>
<comment type="caution">
    <text evidence="2">The sequence shown here is derived from an EMBL/GenBank/DDBJ whole genome shotgun (WGS) entry which is preliminary data.</text>
</comment>
<feature type="region of interest" description="Disordered" evidence="1">
    <location>
        <begin position="1"/>
        <end position="21"/>
    </location>
</feature>
<name>A0A2H9T8E1_9ZZZZ</name>
<dbReference type="EMBL" id="NSIT01000069">
    <property type="protein sequence ID" value="PJE79428.1"/>
    <property type="molecule type" value="Genomic_DNA"/>
</dbReference>